<dbReference type="Proteomes" id="UP000260665">
    <property type="component" value="Unassembled WGS sequence"/>
</dbReference>
<evidence type="ECO:0000256" key="6">
    <source>
        <dbReference type="ARBA" id="ARBA00022679"/>
    </source>
</evidence>
<dbReference type="InterPro" id="IPR004839">
    <property type="entry name" value="Aminotransferase_I/II_large"/>
</dbReference>
<dbReference type="EC" id="2.6.1.9" evidence="3"/>
<comment type="pathway">
    <text evidence="1">Amino-acid biosynthesis; L-histidine biosynthesis; L-histidine from 5-phospho-alpha-D-ribose 1-diphosphate: step 7/9.</text>
</comment>
<comment type="caution">
    <text evidence="11">The sequence shown here is derived from an EMBL/GenBank/DDBJ whole genome shotgun (WGS) entry which is preliminary data.</text>
</comment>
<dbReference type="InterPro" id="IPR015422">
    <property type="entry name" value="PyrdxlP-dep_Trfase_small"/>
</dbReference>
<dbReference type="InterPro" id="IPR015421">
    <property type="entry name" value="PyrdxlP-dep_Trfase_major"/>
</dbReference>
<dbReference type="InterPro" id="IPR015424">
    <property type="entry name" value="PyrdxlP-dep_Trfase"/>
</dbReference>
<keyword evidence="4 11" id="KW-0032">Aminotransferase</keyword>
<evidence type="ECO:0000313" key="12">
    <source>
        <dbReference type="Proteomes" id="UP000260665"/>
    </source>
</evidence>
<dbReference type="PANTHER" id="PTHR43643">
    <property type="entry name" value="HISTIDINOL-PHOSPHATE AMINOTRANSFERASE 2"/>
    <property type="match status" value="1"/>
</dbReference>
<evidence type="ECO:0000256" key="9">
    <source>
        <dbReference type="ARBA" id="ARBA00047481"/>
    </source>
</evidence>
<reference evidence="11" key="1">
    <citation type="submission" date="2018-05" db="EMBL/GenBank/DDBJ databases">
        <title>Rhodoferax soyangensis sp.nov., isolated from an oligotrophic freshwater lake.</title>
        <authorList>
            <person name="Park M."/>
        </authorList>
    </citation>
    <scope>NUCLEOTIDE SEQUENCE [LARGE SCALE GENOMIC DNA]</scope>
    <source>
        <strain evidence="11">IMCC26218</strain>
    </source>
</reference>
<dbReference type="Gene3D" id="3.40.640.10">
    <property type="entry name" value="Type I PLP-dependent aspartate aminotransferase-like (Major domain)"/>
    <property type="match status" value="1"/>
</dbReference>
<feature type="domain" description="Aminotransferase class I/classII large" evidence="10">
    <location>
        <begin position="20"/>
        <end position="316"/>
    </location>
</feature>
<gene>
    <name evidence="11" type="ORF">DIC66_06815</name>
</gene>
<evidence type="ECO:0000256" key="5">
    <source>
        <dbReference type="ARBA" id="ARBA00022605"/>
    </source>
</evidence>
<comment type="similarity">
    <text evidence="2">Belongs to the class-II pyridoxal-phosphate-dependent aminotransferase family. Histidinol-phosphate aminotransferase subfamily.</text>
</comment>
<dbReference type="Pfam" id="PF00155">
    <property type="entry name" value="Aminotran_1_2"/>
    <property type="match status" value="1"/>
</dbReference>
<name>A0A3E1RG35_9BURK</name>
<evidence type="ECO:0000256" key="3">
    <source>
        <dbReference type="ARBA" id="ARBA00012748"/>
    </source>
</evidence>
<dbReference type="OrthoDB" id="9813612at2"/>
<keyword evidence="7" id="KW-0663">Pyridoxal phosphate</keyword>
<keyword evidence="8" id="KW-0368">Histidine biosynthesis</keyword>
<accession>A0A3E1RG35</accession>
<proteinExistence type="inferred from homology"/>
<evidence type="ECO:0000256" key="1">
    <source>
        <dbReference type="ARBA" id="ARBA00005011"/>
    </source>
</evidence>
<evidence type="ECO:0000256" key="8">
    <source>
        <dbReference type="ARBA" id="ARBA00023102"/>
    </source>
</evidence>
<dbReference type="Gene3D" id="3.90.1150.10">
    <property type="entry name" value="Aspartate Aminotransferase, domain 1"/>
    <property type="match status" value="1"/>
</dbReference>
<evidence type="ECO:0000256" key="7">
    <source>
        <dbReference type="ARBA" id="ARBA00022898"/>
    </source>
</evidence>
<sequence length="332" mass="35939">MTSAPRIHGGPDALGVPLYDFSTNSNSCGPCPQAMAAVQAANATRYPDASYTAVREQLAAFHGVDSWRVVLAGSASEFIFRMTAWTVQQGGRSVWLPQHAYGDYAHAARSWGLQVASTPETADLVWVCDPSSPLGQTFDAWPLHKGQRVCDCAYAPLRLEGTSRATASQQDCLWQMFSPNKALGLTGVRAAYAIAPLNGQQAAQQLEALAPSWPVGAHGVAMLLAWVEADTQAWLQQSLQTLRAWKLRQVGLLQAMHWHVEPSVTPFFCARPALEIDAPTLCAELRAQGIKLRDTTSFDLPGYLRLGVLPPHAQDALLAALHRPPMAGVRHA</sequence>
<dbReference type="PANTHER" id="PTHR43643:SF6">
    <property type="entry name" value="HISTIDINOL-PHOSPHATE AMINOTRANSFERASE"/>
    <property type="match status" value="1"/>
</dbReference>
<dbReference type="AlphaFoldDB" id="A0A3E1RG35"/>
<keyword evidence="5" id="KW-0028">Amino-acid biosynthesis</keyword>
<dbReference type="GO" id="GO:0000105">
    <property type="term" value="P:L-histidine biosynthetic process"/>
    <property type="evidence" value="ECO:0007669"/>
    <property type="project" value="UniProtKB-KW"/>
</dbReference>
<dbReference type="RefSeq" id="WP_117175370.1">
    <property type="nucleotide sequence ID" value="NZ_QFZK01000003.1"/>
</dbReference>
<keyword evidence="12" id="KW-1185">Reference proteome</keyword>
<dbReference type="EMBL" id="QFZK01000003">
    <property type="protein sequence ID" value="RFO97570.1"/>
    <property type="molecule type" value="Genomic_DNA"/>
</dbReference>
<dbReference type="GO" id="GO:0004400">
    <property type="term" value="F:histidinol-phosphate transaminase activity"/>
    <property type="evidence" value="ECO:0007669"/>
    <property type="project" value="UniProtKB-EC"/>
</dbReference>
<dbReference type="InterPro" id="IPR050106">
    <property type="entry name" value="HistidinolP_aminotransfase"/>
</dbReference>
<keyword evidence="6 11" id="KW-0808">Transferase</keyword>
<evidence type="ECO:0000256" key="4">
    <source>
        <dbReference type="ARBA" id="ARBA00022576"/>
    </source>
</evidence>
<evidence type="ECO:0000259" key="10">
    <source>
        <dbReference type="Pfam" id="PF00155"/>
    </source>
</evidence>
<organism evidence="11 12">
    <name type="scientific">Rhodoferax lacus</name>
    <dbReference type="NCBI Taxonomy" id="2184758"/>
    <lineage>
        <taxon>Bacteria</taxon>
        <taxon>Pseudomonadati</taxon>
        <taxon>Pseudomonadota</taxon>
        <taxon>Betaproteobacteria</taxon>
        <taxon>Burkholderiales</taxon>
        <taxon>Comamonadaceae</taxon>
        <taxon>Rhodoferax</taxon>
    </lineage>
</organism>
<comment type="catalytic activity">
    <reaction evidence="9">
        <text>L-histidinol phosphate + 2-oxoglutarate = 3-(imidazol-4-yl)-2-oxopropyl phosphate + L-glutamate</text>
        <dbReference type="Rhea" id="RHEA:23744"/>
        <dbReference type="ChEBI" id="CHEBI:16810"/>
        <dbReference type="ChEBI" id="CHEBI:29985"/>
        <dbReference type="ChEBI" id="CHEBI:57766"/>
        <dbReference type="ChEBI" id="CHEBI:57980"/>
        <dbReference type="EC" id="2.6.1.9"/>
    </reaction>
</comment>
<protein>
    <recommendedName>
        <fullName evidence="3">histidinol-phosphate transaminase</fullName>
        <ecNumber evidence="3">2.6.1.9</ecNumber>
    </recommendedName>
</protein>
<dbReference type="SUPFAM" id="SSF53383">
    <property type="entry name" value="PLP-dependent transferases"/>
    <property type="match status" value="1"/>
</dbReference>
<evidence type="ECO:0000313" key="11">
    <source>
        <dbReference type="EMBL" id="RFO97570.1"/>
    </source>
</evidence>
<evidence type="ECO:0000256" key="2">
    <source>
        <dbReference type="ARBA" id="ARBA00007970"/>
    </source>
</evidence>
<dbReference type="GO" id="GO:0030170">
    <property type="term" value="F:pyridoxal phosphate binding"/>
    <property type="evidence" value="ECO:0007669"/>
    <property type="project" value="InterPro"/>
</dbReference>